<dbReference type="InterPro" id="IPR012258">
    <property type="entry name" value="Acyl-CoA_oxidase"/>
</dbReference>
<organism evidence="1 2">
    <name type="scientific">Tilletiaria anomala (strain ATCC 24038 / CBS 436.72 / UBC 951)</name>
    <dbReference type="NCBI Taxonomy" id="1037660"/>
    <lineage>
        <taxon>Eukaryota</taxon>
        <taxon>Fungi</taxon>
        <taxon>Dikarya</taxon>
        <taxon>Basidiomycota</taxon>
        <taxon>Ustilaginomycotina</taxon>
        <taxon>Exobasidiomycetes</taxon>
        <taxon>Georgefischeriales</taxon>
        <taxon>Tilletiariaceae</taxon>
        <taxon>Tilletiaria</taxon>
    </lineage>
</organism>
<name>A0A066W8P1_TILAU</name>
<keyword evidence="2" id="KW-1185">Reference proteome</keyword>
<protein>
    <submittedName>
        <fullName evidence="1">Uncharacterized protein</fullName>
    </submittedName>
</protein>
<gene>
    <name evidence="1" type="ORF">K437DRAFT_100831</name>
</gene>
<dbReference type="GO" id="GO:0033540">
    <property type="term" value="P:fatty acid beta-oxidation using acyl-CoA oxidase"/>
    <property type="evidence" value="ECO:0007669"/>
    <property type="project" value="TreeGrafter"/>
</dbReference>
<dbReference type="RefSeq" id="XP_013243776.1">
    <property type="nucleotide sequence ID" value="XM_013388322.1"/>
</dbReference>
<dbReference type="GO" id="GO:0003997">
    <property type="term" value="F:acyl-CoA oxidase activity"/>
    <property type="evidence" value="ECO:0007669"/>
    <property type="project" value="InterPro"/>
</dbReference>
<dbReference type="Proteomes" id="UP000027361">
    <property type="component" value="Unassembled WGS sequence"/>
</dbReference>
<dbReference type="AlphaFoldDB" id="A0A066W8P1"/>
<dbReference type="EMBL" id="JMSN01000031">
    <property type="protein sequence ID" value="KDN47155.1"/>
    <property type="molecule type" value="Genomic_DNA"/>
</dbReference>
<dbReference type="GO" id="GO:0005504">
    <property type="term" value="F:fatty acid binding"/>
    <property type="evidence" value="ECO:0007669"/>
    <property type="project" value="TreeGrafter"/>
</dbReference>
<dbReference type="HOGENOM" id="CLU_2414849_0_0_1"/>
<dbReference type="STRING" id="1037660.A0A066W8P1"/>
<accession>A0A066W8P1</accession>
<proteinExistence type="predicted"/>
<dbReference type="GeneID" id="25261209"/>
<dbReference type="GO" id="GO:0005777">
    <property type="term" value="C:peroxisome"/>
    <property type="evidence" value="ECO:0007669"/>
    <property type="project" value="InterPro"/>
</dbReference>
<reference evidence="1 2" key="1">
    <citation type="submission" date="2014-05" db="EMBL/GenBank/DDBJ databases">
        <title>Draft genome sequence of a rare smut relative, Tilletiaria anomala UBC 951.</title>
        <authorList>
            <consortium name="DOE Joint Genome Institute"/>
            <person name="Toome M."/>
            <person name="Kuo A."/>
            <person name="Henrissat B."/>
            <person name="Lipzen A."/>
            <person name="Tritt A."/>
            <person name="Yoshinaga Y."/>
            <person name="Zane M."/>
            <person name="Barry K."/>
            <person name="Grigoriev I.V."/>
            <person name="Spatafora J.W."/>
            <person name="Aimea M.C."/>
        </authorList>
    </citation>
    <scope>NUCLEOTIDE SEQUENCE [LARGE SCALE GENOMIC DNA]</scope>
    <source>
        <strain evidence="1 2">UBC 951</strain>
    </source>
</reference>
<sequence>METIEIGLKLVDGRALVMDNGYIVFNRVGIPCANLARFQHIDHDGRYKLRNAEAKVLTRGITMLVRVGPIEIAAHFLSHGVLIAIRYAVVRR</sequence>
<evidence type="ECO:0000313" key="1">
    <source>
        <dbReference type="EMBL" id="KDN47155.1"/>
    </source>
</evidence>
<dbReference type="InParanoid" id="A0A066W8P1"/>
<dbReference type="PANTHER" id="PTHR10909">
    <property type="entry name" value="ELECTRON TRANSPORT OXIDOREDUCTASE"/>
    <property type="match status" value="1"/>
</dbReference>
<evidence type="ECO:0000313" key="2">
    <source>
        <dbReference type="Proteomes" id="UP000027361"/>
    </source>
</evidence>
<dbReference type="GO" id="GO:0055088">
    <property type="term" value="P:lipid homeostasis"/>
    <property type="evidence" value="ECO:0007669"/>
    <property type="project" value="TreeGrafter"/>
</dbReference>
<comment type="caution">
    <text evidence="1">The sequence shown here is derived from an EMBL/GenBank/DDBJ whole genome shotgun (WGS) entry which is preliminary data.</text>
</comment>
<dbReference type="GO" id="GO:0071949">
    <property type="term" value="F:FAD binding"/>
    <property type="evidence" value="ECO:0007669"/>
    <property type="project" value="InterPro"/>
</dbReference>
<dbReference type="PANTHER" id="PTHR10909:SF250">
    <property type="entry name" value="PEROXISOMAL ACYL-COENZYME A OXIDASE 1"/>
    <property type="match status" value="1"/>
</dbReference>